<feature type="region of interest" description="Disordered" evidence="7">
    <location>
        <begin position="195"/>
        <end position="222"/>
    </location>
</feature>
<keyword evidence="5" id="KW-0539">Nucleus</keyword>
<dbReference type="InterPro" id="IPR004827">
    <property type="entry name" value="bZIP"/>
</dbReference>
<dbReference type="Proteomes" id="UP000054549">
    <property type="component" value="Unassembled WGS sequence"/>
</dbReference>
<evidence type="ECO:0000256" key="2">
    <source>
        <dbReference type="ARBA" id="ARBA00023015"/>
    </source>
</evidence>
<organism evidence="9 10">
    <name type="scientific">Amanita muscaria (strain Koide BX008)</name>
    <dbReference type="NCBI Taxonomy" id="946122"/>
    <lineage>
        <taxon>Eukaryota</taxon>
        <taxon>Fungi</taxon>
        <taxon>Dikarya</taxon>
        <taxon>Basidiomycota</taxon>
        <taxon>Agaricomycotina</taxon>
        <taxon>Agaricomycetes</taxon>
        <taxon>Agaricomycetidae</taxon>
        <taxon>Agaricales</taxon>
        <taxon>Pluteineae</taxon>
        <taxon>Amanitaceae</taxon>
        <taxon>Amanita</taxon>
    </lineage>
</organism>
<gene>
    <name evidence="9" type="ORF">M378DRAFT_442195</name>
</gene>
<sequence>MRERLCLYKSCRADTLAEITKRIGVTTFLHRPAMAPSNLQGLNIIHPPPPAADSRDLIGQPYPDLAVQLDLWSNLTFDSDEARNDDDHSRQKSVDDEEDTQSPHLGTSEAAIRDGHINVVTGTSLGTNQQHISRQVQHQQLPLDFNSILAAIGIDPYSSPQQNAALAPSLAQLLALQASNLAHPATAPVVMPIQQQQPRATENQAQDNNADDLYPPAKRARSRRASDIMAIASTEGSISPEQVSVVAAEDKRRRNTAASARFRMKKKEREAALEGKAKELEIRVGELERECEALRRENGWLKGLVIGVTGAAQAPVVSTTTGKRSRDEAGGT</sequence>
<dbReference type="GO" id="GO:0005634">
    <property type="term" value="C:nucleus"/>
    <property type="evidence" value="ECO:0007669"/>
    <property type="project" value="UniProtKB-SubCell"/>
</dbReference>
<dbReference type="InParanoid" id="A0A0C2X979"/>
<keyword evidence="2" id="KW-0805">Transcription regulation</keyword>
<evidence type="ECO:0000313" key="9">
    <source>
        <dbReference type="EMBL" id="KIL65871.1"/>
    </source>
</evidence>
<dbReference type="EMBL" id="KN818239">
    <property type="protein sequence ID" value="KIL65871.1"/>
    <property type="molecule type" value="Genomic_DNA"/>
</dbReference>
<evidence type="ECO:0000313" key="10">
    <source>
        <dbReference type="Proteomes" id="UP000054549"/>
    </source>
</evidence>
<dbReference type="GO" id="GO:0000977">
    <property type="term" value="F:RNA polymerase II transcription regulatory region sequence-specific DNA binding"/>
    <property type="evidence" value="ECO:0007669"/>
    <property type="project" value="TreeGrafter"/>
</dbReference>
<reference evidence="9 10" key="1">
    <citation type="submission" date="2014-04" db="EMBL/GenBank/DDBJ databases">
        <title>Evolutionary Origins and Diversification of the Mycorrhizal Mutualists.</title>
        <authorList>
            <consortium name="DOE Joint Genome Institute"/>
            <consortium name="Mycorrhizal Genomics Consortium"/>
            <person name="Kohler A."/>
            <person name="Kuo A."/>
            <person name="Nagy L.G."/>
            <person name="Floudas D."/>
            <person name="Copeland A."/>
            <person name="Barry K.W."/>
            <person name="Cichocki N."/>
            <person name="Veneault-Fourrey C."/>
            <person name="LaButti K."/>
            <person name="Lindquist E.A."/>
            <person name="Lipzen A."/>
            <person name="Lundell T."/>
            <person name="Morin E."/>
            <person name="Murat C."/>
            <person name="Riley R."/>
            <person name="Ohm R."/>
            <person name="Sun H."/>
            <person name="Tunlid A."/>
            <person name="Henrissat B."/>
            <person name="Grigoriev I.V."/>
            <person name="Hibbett D.S."/>
            <person name="Martin F."/>
        </authorList>
    </citation>
    <scope>NUCLEOTIDE SEQUENCE [LARGE SCALE GENOMIC DNA]</scope>
    <source>
        <strain evidence="9 10">Koide BX008</strain>
    </source>
</reference>
<evidence type="ECO:0000256" key="3">
    <source>
        <dbReference type="ARBA" id="ARBA00023125"/>
    </source>
</evidence>
<keyword evidence="10" id="KW-1185">Reference proteome</keyword>
<keyword evidence="3" id="KW-0238">DNA-binding</keyword>
<keyword evidence="6" id="KW-0175">Coiled coil</keyword>
<dbReference type="HOGENOM" id="CLU_070132_0_0_1"/>
<dbReference type="PANTHER" id="PTHR13044:SF14">
    <property type="entry name" value="CRYPTOCEPHAL, ISOFORM A"/>
    <property type="match status" value="1"/>
</dbReference>
<dbReference type="PANTHER" id="PTHR13044">
    <property type="entry name" value="ACTIVATING TRANSCRIPTION FACTOR ATF 4/5"/>
    <property type="match status" value="1"/>
</dbReference>
<protein>
    <recommendedName>
        <fullName evidence="8">BZIP domain-containing protein</fullName>
    </recommendedName>
</protein>
<dbReference type="Pfam" id="PF07716">
    <property type="entry name" value="bZIP_2"/>
    <property type="match status" value="1"/>
</dbReference>
<proteinExistence type="predicted"/>
<accession>A0A0C2X979</accession>
<dbReference type="InterPro" id="IPR046347">
    <property type="entry name" value="bZIP_sf"/>
</dbReference>
<feature type="compositionally biased region" description="Basic and acidic residues" evidence="7">
    <location>
        <begin position="80"/>
        <end position="94"/>
    </location>
</feature>
<dbReference type="PROSITE" id="PS50217">
    <property type="entry name" value="BZIP"/>
    <property type="match status" value="1"/>
</dbReference>
<evidence type="ECO:0000256" key="6">
    <source>
        <dbReference type="SAM" id="Coils"/>
    </source>
</evidence>
<feature type="coiled-coil region" evidence="6">
    <location>
        <begin position="263"/>
        <end position="297"/>
    </location>
</feature>
<comment type="subcellular location">
    <subcellularLocation>
        <location evidence="1">Nucleus</location>
    </subcellularLocation>
</comment>
<name>A0A0C2X979_AMAMK</name>
<evidence type="ECO:0000256" key="5">
    <source>
        <dbReference type="ARBA" id="ARBA00023242"/>
    </source>
</evidence>
<dbReference type="SUPFAM" id="SSF57959">
    <property type="entry name" value="Leucine zipper domain"/>
    <property type="match status" value="1"/>
</dbReference>
<dbReference type="SMART" id="SM00338">
    <property type="entry name" value="BRLZ"/>
    <property type="match status" value="1"/>
</dbReference>
<feature type="domain" description="BZIP" evidence="8">
    <location>
        <begin position="249"/>
        <end position="302"/>
    </location>
</feature>
<evidence type="ECO:0000256" key="7">
    <source>
        <dbReference type="SAM" id="MobiDB-lite"/>
    </source>
</evidence>
<dbReference type="OrthoDB" id="1939598at2759"/>
<dbReference type="AlphaFoldDB" id="A0A0C2X979"/>
<feature type="region of interest" description="Disordered" evidence="7">
    <location>
        <begin position="78"/>
        <end position="113"/>
    </location>
</feature>
<dbReference type="GO" id="GO:0001228">
    <property type="term" value="F:DNA-binding transcription activator activity, RNA polymerase II-specific"/>
    <property type="evidence" value="ECO:0007669"/>
    <property type="project" value="TreeGrafter"/>
</dbReference>
<evidence type="ECO:0000256" key="1">
    <source>
        <dbReference type="ARBA" id="ARBA00004123"/>
    </source>
</evidence>
<dbReference type="STRING" id="946122.A0A0C2X979"/>
<feature type="compositionally biased region" description="Polar residues" evidence="7">
    <location>
        <begin position="195"/>
        <end position="208"/>
    </location>
</feature>
<dbReference type="PROSITE" id="PS00036">
    <property type="entry name" value="BZIP_BASIC"/>
    <property type="match status" value="1"/>
</dbReference>
<evidence type="ECO:0000259" key="8">
    <source>
        <dbReference type="PROSITE" id="PS50217"/>
    </source>
</evidence>
<dbReference type="CDD" id="cd14705">
    <property type="entry name" value="bZIP_Zip1"/>
    <property type="match status" value="1"/>
</dbReference>
<dbReference type="Gene3D" id="1.20.5.170">
    <property type="match status" value="1"/>
</dbReference>
<evidence type="ECO:0000256" key="4">
    <source>
        <dbReference type="ARBA" id="ARBA00023163"/>
    </source>
</evidence>
<keyword evidence="4" id="KW-0804">Transcription</keyword>